<keyword evidence="5 6" id="KW-0456">Lyase</keyword>
<comment type="catalytic activity">
    <reaction evidence="6">
        <text>(6S)-NADPHX + ADP = AMP + phosphate + NADPH + H(+)</text>
        <dbReference type="Rhea" id="RHEA:32235"/>
        <dbReference type="ChEBI" id="CHEBI:15378"/>
        <dbReference type="ChEBI" id="CHEBI:43474"/>
        <dbReference type="ChEBI" id="CHEBI:57783"/>
        <dbReference type="ChEBI" id="CHEBI:64076"/>
        <dbReference type="ChEBI" id="CHEBI:456215"/>
        <dbReference type="ChEBI" id="CHEBI:456216"/>
        <dbReference type="EC" id="4.2.1.136"/>
    </reaction>
</comment>
<comment type="function">
    <text evidence="6">Catalyzes the dehydration of the S-form of NAD(P)HX at the expense of ADP, which is converted to AMP. Together with NAD(P)HX epimerase, which catalyzes the epimerization of the S- and R-forms, the enzyme allows the repair of both epimers of NAD(P)HX, a damaged form of NAD(P)H that is a result of enzymatic or heat-dependent hydration.</text>
</comment>
<feature type="binding site" evidence="6">
    <location>
        <position position="251"/>
    </location>
    <ligand>
        <name>(6S)-NADPHX</name>
        <dbReference type="ChEBI" id="CHEBI:64076"/>
    </ligand>
</feature>
<dbReference type="EC" id="4.2.1.136" evidence="6"/>
<dbReference type="InterPro" id="IPR000631">
    <property type="entry name" value="CARKD"/>
</dbReference>
<evidence type="ECO:0000259" key="8">
    <source>
        <dbReference type="PROSITE" id="PS51383"/>
    </source>
</evidence>
<comment type="cofactor">
    <cofactor evidence="6">
        <name>Mg(2+)</name>
        <dbReference type="ChEBI" id="CHEBI:18420"/>
    </cofactor>
</comment>
<dbReference type="NCBIfam" id="TIGR00196">
    <property type="entry name" value="yjeF_cterm"/>
    <property type="match status" value="1"/>
</dbReference>
<feature type="binding site" evidence="6">
    <location>
        <position position="111"/>
    </location>
    <ligand>
        <name>(6S)-NADPHX</name>
        <dbReference type="ChEBI" id="CHEBI:64076"/>
    </ligand>
</feature>
<comment type="subunit">
    <text evidence="6">Homotetramer.</text>
</comment>
<evidence type="ECO:0000313" key="9">
    <source>
        <dbReference type="EMBL" id="OZI55365.1"/>
    </source>
</evidence>
<comment type="similarity">
    <text evidence="6">Belongs to the NnrD/CARKD family.</text>
</comment>
<dbReference type="PROSITE" id="PS51383">
    <property type="entry name" value="YJEF_C_3"/>
    <property type="match status" value="1"/>
</dbReference>
<dbReference type="Gene3D" id="3.40.1190.20">
    <property type="match status" value="1"/>
</dbReference>
<feature type="binding site" evidence="6">
    <location>
        <position position="250"/>
    </location>
    <ligand>
        <name>AMP</name>
        <dbReference type="ChEBI" id="CHEBI:456215"/>
    </ligand>
</feature>
<evidence type="ECO:0000256" key="2">
    <source>
        <dbReference type="ARBA" id="ARBA00022840"/>
    </source>
</evidence>
<dbReference type="PROSITE" id="PS01050">
    <property type="entry name" value="YJEF_C_2"/>
    <property type="match status" value="1"/>
</dbReference>
<dbReference type="GO" id="GO:0110051">
    <property type="term" value="P:metabolite repair"/>
    <property type="evidence" value="ECO:0007669"/>
    <property type="project" value="TreeGrafter"/>
</dbReference>
<protein>
    <recommendedName>
        <fullName evidence="6">ADP-dependent (S)-NAD(P)H-hydrate dehydratase</fullName>
        <ecNumber evidence="6">4.2.1.136</ecNumber>
    </recommendedName>
    <alternativeName>
        <fullName evidence="6">ADP-dependent NAD(P)HX dehydratase</fullName>
    </alternativeName>
</protein>
<evidence type="ECO:0000256" key="5">
    <source>
        <dbReference type="ARBA" id="ARBA00023239"/>
    </source>
</evidence>
<accession>A0A261U154</accession>
<feature type="binding site" evidence="6">
    <location>
        <begin position="220"/>
        <end position="224"/>
    </location>
    <ligand>
        <name>AMP</name>
        <dbReference type="ChEBI" id="CHEBI:456215"/>
    </ligand>
</feature>
<keyword evidence="3 6" id="KW-0521">NADP</keyword>
<dbReference type="SUPFAM" id="SSF53613">
    <property type="entry name" value="Ribokinase-like"/>
    <property type="match status" value="1"/>
</dbReference>
<feature type="binding site" evidence="6">
    <location>
        <position position="183"/>
    </location>
    <ligand>
        <name>(6S)-NADPHX</name>
        <dbReference type="ChEBI" id="CHEBI:64076"/>
    </ligand>
</feature>
<dbReference type="OrthoDB" id="9806925at2"/>
<evidence type="ECO:0000313" key="10">
    <source>
        <dbReference type="Proteomes" id="UP000216913"/>
    </source>
</evidence>
<dbReference type="InterPro" id="IPR017953">
    <property type="entry name" value="Carbohydrate_kinase_pred_CS"/>
</dbReference>
<comment type="catalytic activity">
    <reaction evidence="6">
        <text>(6S)-NADHX + ADP = AMP + phosphate + NADH + H(+)</text>
        <dbReference type="Rhea" id="RHEA:32223"/>
        <dbReference type="ChEBI" id="CHEBI:15378"/>
        <dbReference type="ChEBI" id="CHEBI:43474"/>
        <dbReference type="ChEBI" id="CHEBI:57945"/>
        <dbReference type="ChEBI" id="CHEBI:64074"/>
        <dbReference type="ChEBI" id="CHEBI:456215"/>
        <dbReference type="ChEBI" id="CHEBI:456216"/>
        <dbReference type="EC" id="4.2.1.136"/>
    </reaction>
</comment>
<evidence type="ECO:0000256" key="7">
    <source>
        <dbReference type="SAM" id="MobiDB-lite"/>
    </source>
</evidence>
<evidence type="ECO:0000256" key="3">
    <source>
        <dbReference type="ARBA" id="ARBA00022857"/>
    </source>
</evidence>
<feature type="domain" description="YjeF C-terminal" evidence="8">
    <location>
        <begin position="17"/>
        <end position="311"/>
    </location>
</feature>
<keyword evidence="2 6" id="KW-0067">ATP-binding</keyword>
<comment type="caution">
    <text evidence="9">The sequence shown here is derived from an EMBL/GenBank/DDBJ whole genome shotgun (WGS) entry which is preliminary data.</text>
</comment>
<dbReference type="GO" id="GO:0052856">
    <property type="term" value="F:NAD(P)HX epimerase activity"/>
    <property type="evidence" value="ECO:0007669"/>
    <property type="project" value="TreeGrafter"/>
</dbReference>
<proteinExistence type="inferred from homology"/>
<dbReference type="HAMAP" id="MF_01965">
    <property type="entry name" value="NADHX_dehydratase"/>
    <property type="match status" value="1"/>
</dbReference>
<dbReference type="Proteomes" id="UP000216913">
    <property type="component" value="Unassembled WGS sequence"/>
</dbReference>
<dbReference type="CDD" id="cd01171">
    <property type="entry name" value="YXKO-related"/>
    <property type="match status" value="1"/>
</dbReference>
<evidence type="ECO:0000256" key="6">
    <source>
        <dbReference type="HAMAP-Rule" id="MF_01965"/>
    </source>
</evidence>
<gene>
    <name evidence="6" type="primary">nnrD</name>
    <name evidence="9" type="ORF">CAL25_02885</name>
</gene>
<name>A0A261U154_9BORD</name>
<dbReference type="AlphaFoldDB" id="A0A261U154"/>
<dbReference type="GO" id="GO:0052855">
    <property type="term" value="F:ADP-dependent NAD(P)H-hydrate dehydratase activity"/>
    <property type="evidence" value="ECO:0007669"/>
    <property type="project" value="UniProtKB-UniRule"/>
</dbReference>
<evidence type="ECO:0000256" key="4">
    <source>
        <dbReference type="ARBA" id="ARBA00023027"/>
    </source>
</evidence>
<dbReference type="Pfam" id="PF01256">
    <property type="entry name" value="Carb_kinase"/>
    <property type="match status" value="2"/>
</dbReference>
<dbReference type="RefSeq" id="WP_094798419.1">
    <property type="nucleotide sequence ID" value="NZ_NEVP01000001.1"/>
</dbReference>
<keyword evidence="1 6" id="KW-0547">Nucleotide-binding</keyword>
<dbReference type="PANTHER" id="PTHR12592">
    <property type="entry name" value="ATP-DEPENDENT (S)-NAD(P)H-HYDRATE DEHYDRATASE FAMILY MEMBER"/>
    <property type="match status" value="1"/>
</dbReference>
<feature type="region of interest" description="Disordered" evidence="7">
    <location>
        <begin position="1"/>
        <end position="20"/>
    </location>
</feature>
<feature type="binding site" evidence="6">
    <location>
        <position position="52"/>
    </location>
    <ligand>
        <name>(6S)-NADPHX</name>
        <dbReference type="ChEBI" id="CHEBI:64076"/>
    </ligand>
</feature>
<evidence type="ECO:0000256" key="1">
    <source>
        <dbReference type="ARBA" id="ARBA00022741"/>
    </source>
</evidence>
<reference evidence="9 10" key="1">
    <citation type="submission" date="2017-05" db="EMBL/GenBank/DDBJ databases">
        <title>Complete and WGS of Bordetella genogroups.</title>
        <authorList>
            <person name="Spilker T."/>
            <person name="LiPuma J."/>
        </authorList>
    </citation>
    <scope>NUCLEOTIDE SEQUENCE [LARGE SCALE GENOMIC DNA]</scope>
    <source>
        <strain evidence="9 10">AU10456</strain>
    </source>
</reference>
<dbReference type="PANTHER" id="PTHR12592:SF0">
    <property type="entry name" value="ATP-DEPENDENT (S)-NAD(P)H-HYDRATE DEHYDRATASE"/>
    <property type="match status" value="1"/>
</dbReference>
<organism evidence="9 10">
    <name type="scientific">Bordetella genomosp. 5</name>
    <dbReference type="NCBI Taxonomy" id="1395608"/>
    <lineage>
        <taxon>Bacteria</taxon>
        <taxon>Pseudomonadati</taxon>
        <taxon>Pseudomonadota</taxon>
        <taxon>Betaproteobacteria</taxon>
        <taxon>Burkholderiales</taxon>
        <taxon>Alcaligenaceae</taxon>
        <taxon>Bordetella</taxon>
    </lineage>
</organism>
<dbReference type="EMBL" id="NEVP01000001">
    <property type="protein sequence ID" value="OZI55365.1"/>
    <property type="molecule type" value="Genomic_DNA"/>
</dbReference>
<dbReference type="GO" id="GO:0046496">
    <property type="term" value="P:nicotinamide nucleotide metabolic process"/>
    <property type="evidence" value="ECO:0007669"/>
    <property type="project" value="UniProtKB-UniRule"/>
</dbReference>
<keyword evidence="10" id="KW-1185">Reference proteome</keyword>
<dbReference type="GO" id="GO:0005524">
    <property type="term" value="F:ATP binding"/>
    <property type="evidence" value="ECO:0007669"/>
    <property type="project" value="UniProtKB-KW"/>
</dbReference>
<sequence>MPQTPTSTPPEPPRPLGRANFPELFAARDPAGHKGTYGTLAIVGGAPGMAGAALLAGRAALRLGAGKVLIGLLDEALPWPCDPLQPELMLRTAEDLLTGAVPISAWTAGCGIGQSPAAEQILARLFAQRGDAPLVLDADALNLLAHGGLAHRGLAHGGLAHRGLAHGGLAPDWGAGPVVLTPHPAEAARLLGCETHEVQADRPAAAIALAARYPAWIVLKGAGTLICAPGGTTCRINPTGNPGLATAGTGDVLAGMLGALLAQRMPPEIAVPAAVWLHGAAADALAAAGIGPIGLTAGELADAARAIRNGR</sequence>
<dbReference type="InterPro" id="IPR029056">
    <property type="entry name" value="Ribokinase-like"/>
</dbReference>
<keyword evidence="4 6" id="KW-0520">NAD</keyword>